<feature type="transmembrane region" description="Helical" evidence="5">
    <location>
        <begin position="116"/>
        <end position="134"/>
    </location>
</feature>
<accession>A0AA36CTJ5</accession>
<dbReference type="SUPFAM" id="SSF81321">
    <property type="entry name" value="Family A G protein-coupled receptor-like"/>
    <property type="match status" value="1"/>
</dbReference>
<evidence type="ECO:0000256" key="1">
    <source>
        <dbReference type="ARBA" id="ARBA00004370"/>
    </source>
</evidence>
<comment type="subcellular location">
    <subcellularLocation>
        <location evidence="1">Membrane</location>
    </subcellularLocation>
</comment>
<organism evidence="7 8">
    <name type="scientific">Mesorhabditis spiculigera</name>
    <dbReference type="NCBI Taxonomy" id="96644"/>
    <lineage>
        <taxon>Eukaryota</taxon>
        <taxon>Metazoa</taxon>
        <taxon>Ecdysozoa</taxon>
        <taxon>Nematoda</taxon>
        <taxon>Chromadorea</taxon>
        <taxon>Rhabditida</taxon>
        <taxon>Rhabditina</taxon>
        <taxon>Rhabditomorpha</taxon>
        <taxon>Rhabditoidea</taxon>
        <taxon>Rhabditidae</taxon>
        <taxon>Mesorhabditinae</taxon>
        <taxon>Mesorhabditis</taxon>
    </lineage>
</organism>
<proteinExistence type="predicted"/>
<feature type="transmembrane region" description="Helical" evidence="5">
    <location>
        <begin position="38"/>
        <end position="61"/>
    </location>
</feature>
<feature type="transmembrane region" description="Helical" evidence="5">
    <location>
        <begin position="284"/>
        <end position="305"/>
    </location>
</feature>
<keyword evidence="2 5" id="KW-0812">Transmembrane</keyword>
<dbReference type="Proteomes" id="UP001177023">
    <property type="component" value="Unassembled WGS sequence"/>
</dbReference>
<evidence type="ECO:0000256" key="3">
    <source>
        <dbReference type="ARBA" id="ARBA00022989"/>
    </source>
</evidence>
<dbReference type="PANTHER" id="PTHR23017">
    <property type="entry name" value="SERPENTINE RECEPTOR, CLASS X"/>
    <property type="match status" value="1"/>
</dbReference>
<evidence type="ECO:0000256" key="4">
    <source>
        <dbReference type="ARBA" id="ARBA00023136"/>
    </source>
</evidence>
<gene>
    <name evidence="7" type="ORF">MSPICULIGERA_LOCUS12053</name>
</gene>
<dbReference type="Gene3D" id="1.20.1070.10">
    <property type="entry name" value="Rhodopsin 7-helix transmembrane proteins"/>
    <property type="match status" value="1"/>
</dbReference>
<feature type="non-terminal residue" evidence="7">
    <location>
        <position position="337"/>
    </location>
</feature>
<sequence length="337" mass="38760">MGGQTAGFRKSQPAMANTTAYCSREDPTAFYMIHDYQIAGLIIFVVGFCGATANYTVVFLIDKVSSLQNAFGRLTLNQAIGEAVHLTVFTFYFAPTVFFDIKLLKSPEISRIFGHINLICYDICIYSHLVISINRLTAIYFPFKYNIVFSETNVRITVIVIWILAVLPTFYLYIIEDCRFIYSDDFWNFTFTNSPACAFITWYTDFLKYVSTVALIAFLDIITFAKVRFSTSKVSISDAAARKKRHDEINFVKQVCLQGVVFVLELNTYFIIVNYVEGKWNKFFLTTFAWEMVHSCDGYITLLFNKGFFRVIRSRIQTYGSTDTQHPVTIEKHSTQH</sequence>
<dbReference type="Pfam" id="PF10328">
    <property type="entry name" value="7TM_GPCR_Srx"/>
    <property type="match status" value="1"/>
</dbReference>
<dbReference type="EMBL" id="CATQJA010002622">
    <property type="protein sequence ID" value="CAJ0573701.1"/>
    <property type="molecule type" value="Genomic_DNA"/>
</dbReference>
<keyword evidence="4 5" id="KW-0472">Membrane</keyword>
<feature type="transmembrane region" description="Helical" evidence="5">
    <location>
        <begin position="250"/>
        <end position="272"/>
    </location>
</feature>
<evidence type="ECO:0000256" key="5">
    <source>
        <dbReference type="SAM" id="Phobius"/>
    </source>
</evidence>
<feature type="transmembrane region" description="Helical" evidence="5">
    <location>
        <begin position="154"/>
        <end position="174"/>
    </location>
</feature>
<evidence type="ECO:0000259" key="6">
    <source>
        <dbReference type="PROSITE" id="PS50262"/>
    </source>
</evidence>
<keyword evidence="8" id="KW-1185">Reference proteome</keyword>
<evidence type="ECO:0000313" key="8">
    <source>
        <dbReference type="Proteomes" id="UP001177023"/>
    </source>
</evidence>
<evidence type="ECO:0000256" key="2">
    <source>
        <dbReference type="ARBA" id="ARBA00022692"/>
    </source>
</evidence>
<comment type="caution">
    <text evidence="7">The sequence shown here is derived from an EMBL/GenBank/DDBJ whole genome shotgun (WGS) entry which is preliminary data.</text>
</comment>
<dbReference type="InterPro" id="IPR019430">
    <property type="entry name" value="7TM_GPCR_serpentine_rcpt_Srx"/>
</dbReference>
<dbReference type="CDD" id="cd00637">
    <property type="entry name" value="7tm_classA_rhodopsin-like"/>
    <property type="match status" value="1"/>
</dbReference>
<feature type="transmembrane region" description="Helical" evidence="5">
    <location>
        <begin position="83"/>
        <end position="104"/>
    </location>
</feature>
<dbReference type="GO" id="GO:0016020">
    <property type="term" value="C:membrane"/>
    <property type="evidence" value="ECO:0007669"/>
    <property type="project" value="UniProtKB-SubCell"/>
</dbReference>
<dbReference type="PANTHER" id="PTHR23017:SF44">
    <property type="entry name" value="G-PROTEIN COUPLED RECEPTORS FAMILY 1 PROFILE DOMAIN-CONTAINING PROTEIN"/>
    <property type="match status" value="1"/>
</dbReference>
<name>A0AA36CTJ5_9BILA</name>
<dbReference type="InterPro" id="IPR017452">
    <property type="entry name" value="GPCR_Rhodpsn_7TM"/>
</dbReference>
<keyword evidence="3 5" id="KW-1133">Transmembrane helix</keyword>
<feature type="transmembrane region" description="Helical" evidence="5">
    <location>
        <begin position="209"/>
        <end position="229"/>
    </location>
</feature>
<evidence type="ECO:0000313" key="7">
    <source>
        <dbReference type="EMBL" id="CAJ0573701.1"/>
    </source>
</evidence>
<reference evidence="7" key="1">
    <citation type="submission" date="2023-06" db="EMBL/GenBank/DDBJ databases">
        <authorList>
            <person name="Delattre M."/>
        </authorList>
    </citation>
    <scope>NUCLEOTIDE SEQUENCE</scope>
    <source>
        <strain evidence="7">AF72</strain>
    </source>
</reference>
<dbReference type="AlphaFoldDB" id="A0AA36CTJ5"/>
<dbReference type="PROSITE" id="PS50262">
    <property type="entry name" value="G_PROTEIN_RECEP_F1_2"/>
    <property type="match status" value="1"/>
</dbReference>
<protein>
    <recommendedName>
        <fullName evidence="6">G-protein coupled receptors family 1 profile domain-containing protein</fullName>
    </recommendedName>
</protein>
<feature type="domain" description="G-protein coupled receptors family 1 profile" evidence="6">
    <location>
        <begin position="53"/>
        <end position="272"/>
    </location>
</feature>